<keyword evidence="7" id="KW-0456">Lyase</keyword>
<dbReference type="STRING" id="662755.CRES_1710"/>
<dbReference type="OrthoDB" id="9782620at2"/>
<dbReference type="InterPro" id="IPR003738">
    <property type="entry name" value="SRAP"/>
</dbReference>
<comment type="similarity">
    <text evidence="1 8">Belongs to the SOS response-associated peptidase family.</text>
</comment>
<dbReference type="RefSeq" id="WP_013889049.1">
    <property type="nucleotide sequence ID" value="NC_015673.1"/>
</dbReference>
<sequence>MCGRYVLFSSTETLVESLERELPGVGVVGSYANNLRRPNYNIAPTHTVPIARMFREQPAIGPAGWGYPPRTVFNARGETAFDKPTFAGSLSCLFPMDGWYEWTTTDPAGAPEPNGKQPYFTAREDGEPLWMAGLCKVIDGQLYSTIITTDAPPGMEWLHNRMPKVLTPEQWELWLTAEMASPEMRELAAKPAGADVVEALTSLKADKAVGKVSNNYPELIA</sequence>
<evidence type="ECO:0000256" key="2">
    <source>
        <dbReference type="ARBA" id="ARBA00022670"/>
    </source>
</evidence>
<keyword evidence="3" id="KW-0227">DNA damage</keyword>
<name>F8E0Y3_CORRG</name>
<organism evidence="9 10">
    <name type="scientific">Corynebacterium resistens (strain DSM 45100 / JCM 12819 / GTC 2026 / SICGH 158)</name>
    <dbReference type="NCBI Taxonomy" id="662755"/>
    <lineage>
        <taxon>Bacteria</taxon>
        <taxon>Bacillati</taxon>
        <taxon>Actinomycetota</taxon>
        <taxon>Actinomycetes</taxon>
        <taxon>Mycobacteriales</taxon>
        <taxon>Corynebacteriaceae</taxon>
        <taxon>Corynebacterium</taxon>
    </lineage>
</organism>
<evidence type="ECO:0000256" key="8">
    <source>
        <dbReference type="RuleBase" id="RU364100"/>
    </source>
</evidence>
<dbReference type="GO" id="GO:0016829">
    <property type="term" value="F:lyase activity"/>
    <property type="evidence" value="ECO:0007669"/>
    <property type="project" value="UniProtKB-KW"/>
</dbReference>
<dbReference type="GO" id="GO:0008233">
    <property type="term" value="F:peptidase activity"/>
    <property type="evidence" value="ECO:0007669"/>
    <property type="project" value="UniProtKB-KW"/>
</dbReference>
<evidence type="ECO:0000256" key="1">
    <source>
        <dbReference type="ARBA" id="ARBA00008136"/>
    </source>
</evidence>
<dbReference type="GO" id="GO:0003697">
    <property type="term" value="F:single-stranded DNA binding"/>
    <property type="evidence" value="ECO:0007669"/>
    <property type="project" value="InterPro"/>
</dbReference>
<dbReference type="KEGG" id="crd:CRES_1710"/>
<dbReference type="GO" id="GO:0106300">
    <property type="term" value="P:protein-DNA covalent cross-linking repair"/>
    <property type="evidence" value="ECO:0007669"/>
    <property type="project" value="InterPro"/>
</dbReference>
<gene>
    <name evidence="9" type="ordered locus">CRES_1710</name>
</gene>
<protein>
    <recommendedName>
        <fullName evidence="8">Abasic site processing protein</fullName>
        <ecNumber evidence="8">3.4.-.-</ecNumber>
    </recommendedName>
</protein>
<dbReference type="SUPFAM" id="SSF143081">
    <property type="entry name" value="BB1717-like"/>
    <property type="match status" value="1"/>
</dbReference>
<accession>F8E0Y3</accession>
<dbReference type="Gene3D" id="3.90.1680.10">
    <property type="entry name" value="SOS response associated peptidase-like"/>
    <property type="match status" value="1"/>
</dbReference>
<dbReference type="eggNOG" id="COG2135">
    <property type="taxonomic scope" value="Bacteria"/>
</dbReference>
<keyword evidence="5" id="KW-0190">Covalent protein-DNA linkage</keyword>
<keyword evidence="10" id="KW-1185">Reference proteome</keyword>
<evidence type="ECO:0000256" key="5">
    <source>
        <dbReference type="ARBA" id="ARBA00023124"/>
    </source>
</evidence>
<dbReference type="InterPro" id="IPR036590">
    <property type="entry name" value="SRAP-like"/>
</dbReference>
<dbReference type="EMBL" id="CP002857">
    <property type="protein sequence ID" value="AEI10062.1"/>
    <property type="molecule type" value="Genomic_DNA"/>
</dbReference>
<evidence type="ECO:0000313" key="9">
    <source>
        <dbReference type="EMBL" id="AEI10062.1"/>
    </source>
</evidence>
<evidence type="ECO:0000256" key="4">
    <source>
        <dbReference type="ARBA" id="ARBA00022801"/>
    </source>
</evidence>
<dbReference type="PANTHER" id="PTHR13604">
    <property type="entry name" value="DC12-RELATED"/>
    <property type="match status" value="1"/>
</dbReference>
<dbReference type="Pfam" id="PF02586">
    <property type="entry name" value="SRAP"/>
    <property type="match status" value="1"/>
</dbReference>
<evidence type="ECO:0000256" key="6">
    <source>
        <dbReference type="ARBA" id="ARBA00023125"/>
    </source>
</evidence>
<dbReference type="PANTHER" id="PTHR13604:SF0">
    <property type="entry name" value="ABASIC SITE PROCESSING PROTEIN HMCES"/>
    <property type="match status" value="1"/>
</dbReference>
<evidence type="ECO:0000256" key="7">
    <source>
        <dbReference type="ARBA" id="ARBA00023239"/>
    </source>
</evidence>
<keyword evidence="4 8" id="KW-0378">Hydrolase</keyword>
<dbReference type="GO" id="GO:0006508">
    <property type="term" value="P:proteolysis"/>
    <property type="evidence" value="ECO:0007669"/>
    <property type="project" value="UniProtKB-KW"/>
</dbReference>
<dbReference type="EC" id="3.4.-.-" evidence="8"/>
<reference evidence="9 10" key="1">
    <citation type="journal article" date="2012" name="BMC Genomics">
        <title>Complete genome sequence, lifestyle, and multi-drug resistance of the human pathogen Corynebacterium resistens DSM 45100 isolated from blood samples of a leukemia patient.</title>
        <authorList>
            <person name="Schroder J."/>
            <person name="Maus I."/>
            <person name="Meyer K."/>
            <person name="Wordemann S."/>
            <person name="Blom J."/>
            <person name="Jaenicke S."/>
            <person name="Schneider J."/>
            <person name="Trost E."/>
            <person name="Tauch A."/>
        </authorList>
    </citation>
    <scope>NUCLEOTIDE SEQUENCE [LARGE SCALE GENOMIC DNA]</scope>
    <source>
        <strain evidence="10">DSM 45100 / JCM 12819 / CCUG 50093 / GTC 2026 / SICGH 158</strain>
    </source>
</reference>
<evidence type="ECO:0000313" key="10">
    <source>
        <dbReference type="Proteomes" id="UP000000492"/>
    </source>
</evidence>
<proteinExistence type="inferred from homology"/>
<keyword evidence="6" id="KW-0238">DNA-binding</keyword>
<keyword evidence="2 8" id="KW-0645">Protease</keyword>
<dbReference type="HOGENOM" id="CLU_035990_6_3_11"/>
<evidence type="ECO:0000256" key="3">
    <source>
        <dbReference type="ARBA" id="ARBA00022763"/>
    </source>
</evidence>
<dbReference type="Proteomes" id="UP000000492">
    <property type="component" value="Chromosome"/>
</dbReference>
<dbReference type="AlphaFoldDB" id="F8E0Y3"/>